<dbReference type="Pfam" id="PF00990">
    <property type="entry name" value="GGDEF"/>
    <property type="match status" value="1"/>
</dbReference>
<dbReference type="InterPro" id="IPR052163">
    <property type="entry name" value="DGC-Regulatory_Protein"/>
</dbReference>
<sequence>MNSLVGQQLKEMAKLGRLRKQKVVLISSIITALVLSLNGYLLLVDNQLVYSLFNLACAAAAIANMIYSRYRRSAHADLILTSLLLTQAMMLLAHGDIEGSKLFWVYPIVATIIFINRFQTGLFLSIGFCMLSILSIYSNRHASIGPDTMASDYFVISLISLTAICNTSAYFYSKAVRYIHLLYREGIEELAYTDQLTGLANRWSFENWATAKLAEPHPHSLITALVFLDIDNFKAINDNYGHDVGDRVLKHFAQRLKNNVRHSDRRTERHDYSIARFAGDEFVLLLYDVKSLQDLDSILHRISHLFEEPYKEGDTKLLNNLTVSAGAALFPLDADNLEELTRCADKAMYAAKHGGKNQYRYYHNVTTHHDEEAEQELAQFTPAKNQS</sequence>
<dbReference type="EMBL" id="ASXS01000005">
    <property type="protein sequence ID" value="EPP23792.1"/>
    <property type="molecule type" value="Genomic_DNA"/>
</dbReference>
<dbReference type="InterPro" id="IPR043128">
    <property type="entry name" value="Rev_trsase/Diguanyl_cyclase"/>
</dbReference>
<organism evidence="3 4">
    <name type="scientific">Vibrio fluvialis PG41</name>
    <dbReference type="NCBI Taxonomy" id="1336752"/>
    <lineage>
        <taxon>Bacteria</taxon>
        <taxon>Pseudomonadati</taxon>
        <taxon>Pseudomonadota</taxon>
        <taxon>Gammaproteobacteria</taxon>
        <taxon>Vibrionales</taxon>
        <taxon>Vibrionaceae</taxon>
        <taxon>Vibrio</taxon>
    </lineage>
</organism>
<keyword evidence="1" id="KW-1133">Transmembrane helix</keyword>
<dbReference type="Proteomes" id="UP000014854">
    <property type="component" value="Unassembled WGS sequence"/>
</dbReference>
<name>S7I772_VIBFL</name>
<feature type="transmembrane region" description="Helical" evidence="1">
    <location>
        <begin position="23"/>
        <end position="42"/>
    </location>
</feature>
<dbReference type="PANTHER" id="PTHR46663">
    <property type="entry name" value="DIGUANYLATE CYCLASE DGCT-RELATED"/>
    <property type="match status" value="1"/>
</dbReference>
<dbReference type="SMART" id="SM00267">
    <property type="entry name" value="GGDEF"/>
    <property type="match status" value="1"/>
</dbReference>
<dbReference type="SUPFAM" id="SSF55073">
    <property type="entry name" value="Nucleotide cyclase"/>
    <property type="match status" value="1"/>
</dbReference>
<feature type="transmembrane region" description="Helical" evidence="1">
    <location>
        <begin position="153"/>
        <end position="172"/>
    </location>
</feature>
<dbReference type="InterPro" id="IPR029787">
    <property type="entry name" value="Nucleotide_cyclase"/>
</dbReference>
<dbReference type="AlphaFoldDB" id="S7I772"/>
<reference evidence="3 4" key="1">
    <citation type="journal article" date="2013" name="Gut Pathog.">
        <title>Evidence of a new metabolic capacity in an emerging diarrheal pathogen: lessons from the draft genomes of Vibrio fluvialis strains PG41 and I21563.</title>
        <authorList>
            <person name="Khatri I."/>
            <person name="Mahajan S."/>
            <person name="Dureja C."/>
            <person name="Subramanian S."/>
            <person name="Raychaudhuri S."/>
        </authorList>
    </citation>
    <scope>NUCLEOTIDE SEQUENCE [LARGE SCALE GENOMIC DNA]</scope>
    <source>
        <strain evidence="3 4">PG41</strain>
    </source>
</reference>
<evidence type="ECO:0000313" key="4">
    <source>
        <dbReference type="Proteomes" id="UP000014854"/>
    </source>
</evidence>
<accession>S7I772</accession>
<evidence type="ECO:0000259" key="2">
    <source>
        <dbReference type="PROSITE" id="PS50887"/>
    </source>
</evidence>
<evidence type="ECO:0000256" key="1">
    <source>
        <dbReference type="SAM" id="Phobius"/>
    </source>
</evidence>
<proteinExistence type="predicted"/>
<dbReference type="CDD" id="cd01949">
    <property type="entry name" value="GGDEF"/>
    <property type="match status" value="1"/>
</dbReference>
<dbReference type="NCBIfam" id="TIGR00254">
    <property type="entry name" value="GGDEF"/>
    <property type="match status" value="1"/>
</dbReference>
<feature type="transmembrane region" description="Helical" evidence="1">
    <location>
        <begin position="122"/>
        <end position="138"/>
    </location>
</feature>
<dbReference type="InterPro" id="IPR000160">
    <property type="entry name" value="GGDEF_dom"/>
</dbReference>
<dbReference type="PANTHER" id="PTHR46663:SF3">
    <property type="entry name" value="SLL0267 PROTEIN"/>
    <property type="match status" value="1"/>
</dbReference>
<feature type="transmembrane region" description="Helical" evidence="1">
    <location>
        <begin position="48"/>
        <end position="67"/>
    </location>
</feature>
<gene>
    <name evidence="3" type="ORF">L910_3702</name>
</gene>
<feature type="domain" description="GGDEF" evidence="2">
    <location>
        <begin position="221"/>
        <end position="364"/>
    </location>
</feature>
<dbReference type="Gene3D" id="3.30.70.270">
    <property type="match status" value="1"/>
</dbReference>
<evidence type="ECO:0000313" key="3">
    <source>
        <dbReference type="EMBL" id="EPP23792.1"/>
    </source>
</evidence>
<dbReference type="RefSeq" id="WP_020328890.1">
    <property type="nucleotide sequence ID" value="NZ_ASXS01000005.1"/>
</dbReference>
<protein>
    <submittedName>
        <fullName evidence="3">GGDEF family protein</fullName>
    </submittedName>
</protein>
<keyword evidence="1" id="KW-0472">Membrane</keyword>
<comment type="caution">
    <text evidence="3">The sequence shown here is derived from an EMBL/GenBank/DDBJ whole genome shotgun (WGS) entry which is preliminary data.</text>
</comment>
<dbReference type="PATRIC" id="fig|1336752.4.peg.1403"/>
<keyword evidence="1" id="KW-0812">Transmembrane</keyword>
<dbReference type="PROSITE" id="PS50887">
    <property type="entry name" value="GGDEF"/>
    <property type="match status" value="1"/>
</dbReference>